<evidence type="ECO:0000256" key="2">
    <source>
        <dbReference type="ARBA" id="ARBA00022490"/>
    </source>
</evidence>
<evidence type="ECO:0000256" key="8">
    <source>
        <dbReference type="ARBA" id="ARBA00023146"/>
    </source>
</evidence>
<keyword evidence="2 11" id="KW-0963">Cytoplasm</keyword>
<keyword evidence="3 11" id="KW-0436">Ligase</keyword>
<dbReference type="InterPro" id="IPR002307">
    <property type="entry name" value="Tyr-tRNA-ligase"/>
</dbReference>
<organism evidence="14">
    <name type="scientific">uncultured Pseudomonadales bacterium HF0010_05E14</name>
    <dbReference type="NCBI Taxonomy" id="710778"/>
    <lineage>
        <taxon>Bacteria</taxon>
        <taxon>Pseudomonadati</taxon>
        <taxon>Pseudomonadota</taxon>
        <taxon>Gammaproteobacteria</taxon>
        <taxon>Pseudomonadales</taxon>
        <taxon>environmental samples</taxon>
    </lineage>
</organism>
<dbReference type="PRINTS" id="PR01040">
    <property type="entry name" value="TRNASYNTHTYR"/>
</dbReference>
<evidence type="ECO:0000256" key="7">
    <source>
        <dbReference type="ARBA" id="ARBA00022917"/>
    </source>
</evidence>
<comment type="subcellular location">
    <subcellularLocation>
        <location evidence="1 11">Cytoplasm</location>
    </subcellularLocation>
</comment>
<evidence type="ECO:0000256" key="3">
    <source>
        <dbReference type="ARBA" id="ARBA00022598"/>
    </source>
</evidence>
<dbReference type="GO" id="GO:0006437">
    <property type="term" value="P:tyrosyl-tRNA aminoacylation"/>
    <property type="evidence" value="ECO:0007669"/>
    <property type="project" value="UniProtKB-UniRule"/>
</dbReference>
<dbReference type="InterPro" id="IPR024088">
    <property type="entry name" value="Tyr-tRNA-ligase_bac-type"/>
</dbReference>
<evidence type="ECO:0000256" key="6">
    <source>
        <dbReference type="ARBA" id="ARBA00022884"/>
    </source>
</evidence>
<dbReference type="SUPFAM" id="SSF52374">
    <property type="entry name" value="Nucleotidylyl transferase"/>
    <property type="match status" value="1"/>
</dbReference>
<dbReference type="Gene3D" id="3.10.290.10">
    <property type="entry name" value="RNA-binding S4 domain"/>
    <property type="match status" value="1"/>
</dbReference>
<feature type="binding site" evidence="11">
    <location>
        <position position="175"/>
    </location>
    <ligand>
        <name>L-tyrosine</name>
        <dbReference type="ChEBI" id="CHEBI:58315"/>
    </ligand>
</feature>
<dbReference type="GO" id="GO:0003723">
    <property type="term" value="F:RNA binding"/>
    <property type="evidence" value="ECO:0007669"/>
    <property type="project" value="UniProtKB-KW"/>
</dbReference>
<reference evidence="14" key="1">
    <citation type="journal article" date="2011" name="Environ. Microbiol.">
        <title>Time-series analyses of Monterey Bay coastal microbial picoplankton using a 'genome proxy' microarray.</title>
        <authorList>
            <person name="Rich V.I."/>
            <person name="Pham V.D."/>
            <person name="Eppley J."/>
            <person name="Shi Y."/>
            <person name="DeLong E.F."/>
        </authorList>
    </citation>
    <scope>NUCLEOTIDE SEQUENCE</scope>
</reference>
<dbReference type="PROSITE" id="PS00178">
    <property type="entry name" value="AA_TRNA_LIGASE_I"/>
    <property type="match status" value="1"/>
</dbReference>
<feature type="binding site" evidence="11">
    <location>
        <position position="38"/>
    </location>
    <ligand>
        <name>L-tyrosine</name>
        <dbReference type="ChEBI" id="CHEBI:58315"/>
    </ligand>
</feature>
<gene>
    <name evidence="11" type="primary">tyrS</name>
</gene>
<dbReference type="GO" id="GO:0042803">
    <property type="term" value="F:protein homodimerization activity"/>
    <property type="evidence" value="ECO:0007669"/>
    <property type="project" value="UniProtKB-ARBA"/>
</dbReference>
<dbReference type="Pfam" id="PF00579">
    <property type="entry name" value="tRNA-synt_1b"/>
    <property type="match status" value="1"/>
</dbReference>
<accession>E0XWS8</accession>
<evidence type="ECO:0000259" key="13">
    <source>
        <dbReference type="Pfam" id="PF22421"/>
    </source>
</evidence>
<dbReference type="InterPro" id="IPR036986">
    <property type="entry name" value="S4_RNA-bd_sf"/>
</dbReference>
<dbReference type="SUPFAM" id="SSF55174">
    <property type="entry name" value="Alpha-L RNA-binding motif"/>
    <property type="match status" value="1"/>
</dbReference>
<dbReference type="GO" id="GO:0005524">
    <property type="term" value="F:ATP binding"/>
    <property type="evidence" value="ECO:0007669"/>
    <property type="project" value="UniProtKB-UniRule"/>
</dbReference>
<comment type="function">
    <text evidence="11">Catalyzes the attachment of tyrosine to tRNA(Tyr) in a two-step reaction: tyrosine is first activated by ATP to form Tyr-AMP and then transferred to the acceptor end of tRNA(Tyr).</text>
</comment>
<dbReference type="CDD" id="cd00805">
    <property type="entry name" value="TyrRS_core"/>
    <property type="match status" value="1"/>
</dbReference>
<dbReference type="Gene3D" id="1.10.240.10">
    <property type="entry name" value="Tyrosyl-Transfer RNA Synthetase"/>
    <property type="match status" value="1"/>
</dbReference>
<dbReference type="EC" id="6.1.1.1" evidence="11"/>
<keyword evidence="4 11" id="KW-0547">Nucleotide-binding</keyword>
<dbReference type="PANTHER" id="PTHR11766">
    <property type="entry name" value="TYROSYL-TRNA SYNTHETASE"/>
    <property type="match status" value="1"/>
</dbReference>
<evidence type="ECO:0000256" key="1">
    <source>
        <dbReference type="ARBA" id="ARBA00004496"/>
    </source>
</evidence>
<keyword evidence="6 12" id="KW-0694">RNA-binding</keyword>
<name>E0XWS8_9GAMM</name>
<dbReference type="InterPro" id="IPR054608">
    <property type="entry name" value="SYY-like_C"/>
</dbReference>
<dbReference type="PANTHER" id="PTHR11766:SF0">
    <property type="entry name" value="TYROSINE--TRNA LIGASE, MITOCHONDRIAL"/>
    <property type="match status" value="1"/>
</dbReference>
<dbReference type="GO" id="GO:0004831">
    <property type="term" value="F:tyrosine-tRNA ligase activity"/>
    <property type="evidence" value="ECO:0007669"/>
    <property type="project" value="UniProtKB-UniRule"/>
</dbReference>
<dbReference type="InterPro" id="IPR002305">
    <property type="entry name" value="aa-tRNA-synth_Ic"/>
</dbReference>
<comment type="subunit">
    <text evidence="11">Homodimer.</text>
</comment>
<feature type="short sequence motif" description="'KMSKS' region" evidence="11">
    <location>
        <begin position="235"/>
        <end position="239"/>
    </location>
</feature>
<sequence>MEINGKKFISSLESRGLIYQKSGSDDLEEHLNSERTVYCGFDPTADSLHLGHLVPLLMLKRFQLAGHKPIALVGGATGLIGDPSFKATERKLHSAEIVEQWALKITSQIENLINVDELKSVSIINNASWLSEIKMLDFLRDIGKYFSINNLIAKESVKKRIEREGEGISYTEFSYSLVQALDFAQLYKQVDCTIQVGGSDQWGNIVSGIELNRRESKTQCFGITVPLITKSDGTKFGKTESGSVWLDSKKTSPYMFYQFWLRVEDEDVYKFLNFFTFLSEEYIQQVKINDESSKNKPIAQSILAEEVTRFVHGQEHLDAAKRITNALFSNSAENLLQGDFKQLALDGLPHVILGDADKSSLSLSKLIVDAGITKSGREVKDALKRGAISINGKIVSPEDGFNMDSLFAKDHSQYDNYFLIKVGKKKHLLVSLR</sequence>
<dbReference type="Gene3D" id="3.40.50.620">
    <property type="entry name" value="HUPs"/>
    <property type="match status" value="1"/>
</dbReference>
<dbReference type="FunFam" id="3.40.50.620:FF:000008">
    <property type="entry name" value="Tyrosine--tRNA ligase"/>
    <property type="match status" value="1"/>
</dbReference>
<dbReference type="NCBIfam" id="TIGR00234">
    <property type="entry name" value="tyrS"/>
    <property type="match status" value="1"/>
</dbReference>
<dbReference type="InterPro" id="IPR014729">
    <property type="entry name" value="Rossmann-like_a/b/a_fold"/>
</dbReference>
<dbReference type="InterPro" id="IPR024107">
    <property type="entry name" value="Tyr-tRNA-ligase_bac_1"/>
</dbReference>
<comment type="similarity">
    <text evidence="10 11">Belongs to the class-I aminoacyl-tRNA synthetase family. TyrS type 1 subfamily.</text>
</comment>
<keyword evidence="7 11" id="KW-0648">Protein biosynthesis</keyword>
<comment type="catalytic activity">
    <reaction evidence="9 11">
        <text>tRNA(Tyr) + L-tyrosine + ATP = L-tyrosyl-tRNA(Tyr) + AMP + diphosphate + H(+)</text>
        <dbReference type="Rhea" id="RHEA:10220"/>
        <dbReference type="Rhea" id="RHEA-COMP:9706"/>
        <dbReference type="Rhea" id="RHEA-COMP:9707"/>
        <dbReference type="ChEBI" id="CHEBI:15378"/>
        <dbReference type="ChEBI" id="CHEBI:30616"/>
        <dbReference type="ChEBI" id="CHEBI:33019"/>
        <dbReference type="ChEBI" id="CHEBI:58315"/>
        <dbReference type="ChEBI" id="CHEBI:78442"/>
        <dbReference type="ChEBI" id="CHEBI:78536"/>
        <dbReference type="ChEBI" id="CHEBI:456215"/>
        <dbReference type="EC" id="6.1.1.1"/>
    </reaction>
</comment>
<feature type="short sequence motif" description="'HIGH' region" evidence="11">
    <location>
        <begin position="43"/>
        <end position="52"/>
    </location>
</feature>
<dbReference type="GO" id="GO:0005829">
    <property type="term" value="C:cytosol"/>
    <property type="evidence" value="ECO:0007669"/>
    <property type="project" value="TreeGrafter"/>
</dbReference>
<dbReference type="PROSITE" id="PS50889">
    <property type="entry name" value="S4"/>
    <property type="match status" value="1"/>
</dbReference>
<evidence type="ECO:0000256" key="11">
    <source>
        <dbReference type="HAMAP-Rule" id="MF_02006"/>
    </source>
</evidence>
<feature type="binding site" evidence="11">
    <location>
        <position position="179"/>
    </location>
    <ligand>
        <name>L-tyrosine</name>
        <dbReference type="ChEBI" id="CHEBI:58315"/>
    </ligand>
</feature>
<dbReference type="HAMAP" id="MF_02006">
    <property type="entry name" value="Tyr_tRNA_synth_type1"/>
    <property type="match status" value="1"/>
</dbReference>
<keyword evidence="5 11" id="KW-0067">ATP-binding</keyword>
<dbReference type="AlphaFoldDB" id="E0XWS8"/>
<evidence type="ECO:0000256" key="12">
    <source>
        <dbReference type="PROSITE-ProRule" id="PRU00182"/>
    </source>
</evidence>
<evidence type="ECO:0000256" key="9">
    <source>
        <dbReference type="ARBA" id="ARBA00048248"/>
    </source>
</evidence>
<protein>
    <recommendedName>
        <fullName evidence="11">Tyrosine--tRNA ligase</fullName>
        <ecNumber evidence="11">6.1.1.1</ecNumber>
    </recommendedName>
    <alternativeName>
        <fullName evidence="11">Tyrosyl-tRNA synthetase</fullName>
        <shortName evidence="11">TyrRS</shortName>
    </alternativeName>
</protein>
<feature type="binding site" evidence="11">
    <location>
        <position position="238"/>
    </location>
    <ligand>
        <name>ATP</name>
        <dbReference type="ChEBI" id="CHEBI:30616"/>
    </ligand>
</feature>
<dbReference type="FunFam" id="1.10.240.10:FF:000001">
    <property type="entry name" value="Tyrosine--tRNA ligase"/>
    <property type="match status" value="1"/>
</dbReference>
<evidence type="ECO:0000313" key="14">
    <source>
        <dbReference type="EMBL" id="ADI18869.1"/>
    </source>
</evidence>
<evidence type="ECO:0000256" key="10">
    <source>
        <dbReference type="ARBA" id="ARBA00060965"/>
    </source>
</evidence>
<feature type="domain" description="Tyrosine--tRNA ligase SYY-like C-terminal" evidence="13">
    <location>
        <begin position="340"/>
        <end position="430"/>
    </location>
</feature>
<proteinExistence type="inferred from homology"/>
<keyword evidence="8 11" id="KW-0030">Aminoacyl-tRNA synthetase</keyword>
<dbReference type="InterPro" id="IPR001412">
    <property type="entry name" value="aa-tRNA-synth_I_CS"/>
</dbReference>
<dbReference type="Pfam" id="PF22421">
    <property type="entry name" value="SYY_C-terminal"/>
    <property type="match status" value="1"/>
</dbReference>
<evidence type="ECO:0000256" key="5">
    <source>
        <dbReference type="ARBA" id="ARBA00022840"/>
    </source>
</evidence>
<evidence type="ECO:0000256" key="4">
    <source>
        <dbReference type="ARBA" id="ARBA00022741"/>
    </source>
</evidence>
<dbReference type="EMBL" id="GU474902">
    <property type="protein sequence ID" value="ADI18869.1"/>
    <property type="molecule type" value="Genomic_DNA"/>
</dbReference>